<keyword evidence="1 6" id="KW-0547">Nucleotide-binding</keyword>
<dbReference type="SUPFAM" id="SSF52540">
    <property type="entry name" value="P-loop containing nucleoside triphosphate hydrolases"/>
    <property type="match status" value="1"/>
</dbReference>
<dbReference type="PANTHER" id="PTHR47959:SF1">
    <property type="entry name" value="ATP-DEPENDENT RNA HELICASE DBPA"/>
    <property type="match status" value="1"/>
</dbReference>
<feature type="region of interest" description="Disordered" evidence="7">
    <location>
        <begin position="527"/>
        <end position="629"/>
    </location>
</feature>
<dbReference type="InterPro" id="IPR005580">
    <property type="entry name" value="DbpA/CsdA_RNA-bd_dom"/>
</dbReference>
<dbReference type="InterPro" id="IPR000629">
    <property type="entry name" value="RNA-helicase_DEAD-box_CS"/>
</dbReference>
<feature type="region of interest" description="Disordered" evidence="7">
    <location>
        <begin position="429"/>
        <end position="461"/>
    </location>
</feature>
<dbReference type="RefSeq" id="WP_376828714.1">
    <property type="nucleotide sequence ID" value="NZ_JBHLWR010000004.1"/>
</dbReference>
<evidence type="ECO:0000256" key="7">
    <source>
        <dbReference type="SAM" id="MobiDB-lite"/>
    </source>
</evidence>
<keyword evidence="2 6" id="KW-0378">Hydrolase</keyword>
<dbReference type="InterPro" id="IPR001650">
    <property type="entry name" value="Helicase_C-like"/>
</dbReference>
<dbReference type="EMBL" id="JBHRUV010000002">
    <property type="protein sequence ID" value="MFC3264757.1"/>
    <property type="molecule type" value="Genomic_DNA"/>
</dbReference>
<evidence type="ECO:0000256" key="5">
    <source>
        <dbReference type="ARBA" id="ARBA00038437"/>
    </source>
</evidence>
<comment type="similarity">
    <text evidence="5 6">Belongs to the DEAD box helicase family.</text>
</comment>
<dbReference type="Proteomes" id="UP001595536">
    <property type="component" value="Unassembled WGS sequence"/>
</dbReference>
<dbReference type="SMART" id="SM00490">
    <property type="entry name" value="HELICc"/>
    <property type="match status" value="1"/>
</dbReference>
<dbReference type="Pfam" id="PF00271">
    <property type="entry name" value="Helicase_C"/>
    <property type="match status" value="1"/>
</dbReference>
<dbReference type="Pfam" id="PF00270">
    <property type="entry name" value="DEAD"/>
    <property type="match status" value="1"/>
</dbReference>
<dbReference type="PANTHER" id="PTHR47959">
    <property type="entry name" value="ATP-DEPENDENT RNA HELICASE RHLE-RELATED"/>
    <property type="match status" value="1"/>
</dbReference>
<dbReference type="PROSITE" id="PS00039">
    <property type="entry name" value="DEAD_ATP_HELICASE"/>
    <property type="match status" value="1"/>
</dbReference>
<accession>A0ABV7LAI6</accession>
<dbReference type="Gene3D" id="3.30.70.330">
    <property type="match status" value="1"/>
</dbReference>
<evidence type="ECO:0000259" key="9">
    <source>
        <dbReference type="PROSITE" id="PS51194"/>
    </source>
</evidence>
<feature type="compositionally biased region" description="Low complexity" evidence="7">
    <location>
        <begin position="575"/>
        <end position="591"/>
    </location>
</feature>
<dbReference type="CDD" id="cd00268">
    <property type="entry name" value="DEADc"/>
    <property type="match status" value="1"/>
</dbReference>
<dbReference type="CDD" id="cd12252">
    <property type="entry name" value="RRM_DbpA"/>
    <property type="match status" value="1"/>
</dbReference>
<dbReference type="Gene3D" id="3.40.50.300">
    <property type="entry name" value="P-loop containing nucleotide triphosphate hydrolases"/>
    <property type="match status" value="2"/>
</dbReference>
<gene>
    <name evidence="10" type="ORF">ACFOEX_00090</name>
</gene>
<proteinExistence type="inferred from homology"/>
<comment type="caution">
    <text evidence="10">The sequence shown here is derived from an EMBL/GenBank/DDBJ whole genome shotgun (WGS) entry which is preliminary data.</text>
</comment>
<reference evidence="11" key="1">
    <citation type="journal article" date="2019" name="Int. J. Syst. Evol. Microbiol.">
        <title>The Global Catalogue of Microorganisms (GCM) 10K type strain sequencing project: providing services to taxonomists for standard genome sequencing and annotation.</title>
        <authorList>
            <consortium name="The Broad Institute Genomics Platform"/>
            <consortium name="The Broad Institute Genome Sequencing Center for Infectious Disease"/>
            <person name="Wu L."/>
            <person name="Ma J."/>
        </authorList>
    </citation>
    <scope>NUCLEOTIDE SEQUENCE [LARGE SCALE GENOMIC DNA]</scope>
    <source>
        <strain evidence="11">CCM 7941</strain>
    </source>
</reference>
<name>A0ABV7LAI6_9HYPH</name>
<evidence type="ECO:0000256" key="4">
    <source>
        <dbReference type="ARBA" id="ARBA00022840"/>
    </source>
</evidence>
<evidence type="ECO:0000256" key="3">
    <source>
        <dbReference type="ARBA" id="ARBA00022806"/>
    </source>
</evidence>
<dbReference type="CDD" id="cd18787">
    <property type="entry name" value="SF2_C_DEAD"/>
    <property type="match status" value="1"/>
</dbReference>
<dbReference type="GO" id="GO:0004386">
    <property type="term" value="F:helicase activity"/>
    <property type="evidence" value="ECO:0007669"/>
    <property type="project" value="UniProtKB-KW"/>
</dbReference>
<dbReference type="InterPro" id="IPR027417">
    <property type="entry name" value="P-loop_NTPase"/>
</dbReference>
<evidence type="ECO:0000256" key="1">
    <source>
        <dbReference type="ARBA" id="ARBA00022741"/>
    </source>
</evidence>
<dbReference type="PROSITE" id="PS51192">
    <property type="entry name" value="HELICASE_ATP_BIND_1"/>
    <property type="match status" value="1"/>
</dbReference>
<evidence type="ECO:0000256" key="6">
    <source>
        <dbReference type="RuleBase" id="RU000492"/>
    </source>
</evidence>
<dbReference type="InterPro" id="IPR014001">
    <property type="entry name" value="Helicase_ATP-bd"/>
</dbReference>
<feature type="compositionally biased region" description="Low complexity" evidence="7">
    <location>
        <begin position="440"/>
        <end position="460"/>
    </location>
</feature>
<keyword evidence="11" id="KW-1185">Reference proteome</keyword>
<evidence type="ECO:0000313" key="11">
    <source>
        <dbReference type="Proteomes" id="UP001595536"/>
    </source>
</evidence>
<sequence>MPFSSVHPALARSLAGRAYTEPTPVQRAVIAPQARGRDLLVSARTGSGKTVAFGLALAETLLGEAERLAPAGAPLALVIAPTRELALQVQREFGWLYGETGARVVSCVGGMDPRQEQRQLAFGAHVVVGTPGRLRDHLERGRLDLSQLQAVVLDEADEMLDLGFREDLETILDATPEERRSLLFSATLPPGIVALARRYQRGALRIEADAGESGHADIAYQALRVRPAETAQAVVNVLRFHDAPSAIVFCNTREAVRRLHASLAERGFAAVALSGEMTQNERNQALQALRDGRARVCVATDVAARGIDLPGLGLVIHAELPSTPESLQHRSGRTGRAGRKGLSVLLTPPHRRRRVADMLRALGVTPEWAAPPAADEIRRRDDERMLQDPAIAGEAGEADLAAGAALLERFSPAHLAAALARLYRAGRPAPEEVTDPGEPPAARGRARGAAGPADPSADGGWFRINVGRRQNADPKWLLPMICRRGDVTRRDIGAIRISDNETVFEVAAPALEHFRAAVRRPDAEGIRFTPLADGPGAAPGARDRGRPVKARPRPPRDGHDGGFPPGEARGEAKTGARGRTARPAAAEATAGRKPRLRAAARAGEPARPRKPQGGSRGGSHGGRPGRAHA</sequence>
<feature type="domain" description="Helicase C-terminal" evidence="9">
    <location>
        <begin position="229"/>
        <end position="385"/>
    </location>
</feature>
<dbReference type="InterPro" id="IPR044742">
    <property type="entry name" value="DEAD/DEAH_RhlB"/>
</dbReference>
<dbReference type="InterPro" id="IPR012677">
    <property type="entry name" value="Nucleotide-bd_a/b_plait_sf"/>
</dbReference>
<dbReference type="InterPro" id="IPR050079">
    <property type="entry name" value="DEAD_box_RNA_helicase"/>
</dbReference>
<feature type="domain" description="Helicase ATP-binding" evidence="8">
    <location>
        <begin position="30"/>
        <end position="206"/>
    </location>
</feature>
<keyword evidence="3 6" id="KW-0347">Helicase</keyword>
<evidence type="ECO:0000313" key="10">
    <source>
        <dbReference type="EMBL" id="MFC3264757.1"/>
    </source>
</evidence>
<keyword evidence="4 6" id="KW-0067">ATP-binding</keyword>
<evidence type="ECO:0000256" key="2">
    <source>
        <dbReference type="ARBA" id="ARBA00022801"/>
    </source>
</evidence>
<organism evidence="10 11">
    <name type="scientific">Camelimonas abortus</name>
    <dbReference type="NCBI Taxonomy" id="1017184"/>
    <lineage>
        <taxon>Bacteria</taxon>
        <taxon>Pseudomonadati</taxon>
        <taxon>Pseudomonadota</taxon>
        <taxon>Alphaproteobacteria</taxon>
        <taxon>Hyphomicrobiales</taxon>
        <taxon>Chelatococcaceae</taxon>
        <taxon>Camelimonas</taxon>
    </lineage>
</organism>
<dbReference type="SMART" id="SM00487">
    <property type="entry name" value="DEXDc"/>
    <property type="match status" value="1"/>
</dbReference>
<evidence type="ECO:0000259" key="8">
    <source>
        <dbReference type="PROSITE" id="PS51192"/>
    </source>
</evidence>
<dbReference type="Pfam" id="PF03880">
    <property type="entry name" value="DbpA"/>
    <property type="match status" value="1"/>
</dbReference>
<protein>
    <submittedName>
        <fullName evidence="10">DEAD/DEAH box helicase</fullName>
    </submittedName>
</protein>
<dbReference type="PROSITE" id="PS51194">
    <property type="entry name" value="HELICASE_CTER"/>
    <property type="match status" value="1"/>
</dbReference>
<dbReference type="InterPro" id="IPR011545">
    <property type="entry name" value="DEAD/DEAH_box_helicase_dom"/>
</dbReference>